<sequence>MKGISQETGVPGKRITWIVLTMLLGVLSGLLFLHDEEIVILSWKHQRLNVFTHKNVNAWYAPINGDWLTSPSRTVLLEDGVPLRHQNASQQIIVAVGMGRYNVLGHRILFSTSDNTDPTTNGRQYELVCRTPLPSALKTGIFLLTALSIVFLLNNLVKNYDITGVVLGIISRHRRLVNISIAGVSICLVVVPFLITRLPFFLYYPVVTMKSDFSGYYEIVRQLDKGLFPVFSLRTPGYPFFMKAVLLISNKLFSIALAQTLLSLLSAMMFVFAIFKTYRGLSVFAAAGMGAFISSHFHVDSDIALLSESLYTNCVILSFAFFILAVNLRKAVYFALCSFFMGYAVYTRPAGIFFAVTYCITVLYLFRNKYSWKSITAYAVPFAFLIALISLYNYFMLNTLSISNYGEMTAILGNITLLEEDEKYSKELNSVIRQVQALLSEKDKDAIRTSWDPYRVNEVVFNGASVGSDYGVPDMIKRVAGNPPLDELRAVYREILRDTIMKHPLIYIKKTILGVAVYFLNINTDTDIYMQLNESYNKLFVEKSHLNGSDLNEIMSVFREYYNPMPLNTFTVLRQSYAVQRNGVMVSMEGHAAEFVPVFLQKFHYHVYTKLQRGLFRNGLWPAIFFIVFALSAMNLAHKGAFILFAMGTAAIGHALIVSMAAYNEPRFSYTLEFIYYQTLALSPLLFPVCMASMKSGESC</sequence>
<keyword evidence="6 8" id="KW-1133">Transmembrane helix</keyword>
<dbReference type="EMBL" id="LNQR01000070">
    <property type="protein sequence ID" value="KWT84053.1"/>
    <property type="molecule type" value="Genomic_DNA"/>
</dbReference>
<feature type="transmembrane region" description="Helical" evidence="8">
    <location>
        <begin position="176"/>
        <end position="195"/>
    </location>
</feature>
<name>A0ABR5SE35_9BACT</name>
<evidence type="ECO:0000256" key="1">
    <source>
        <dbReference type="ARBA" id="ARBA00004651"/>
    </source>
</evidence>
<accession>A0ABR5SE35</accession>
<evidence type="ECO:0000313" key="10">
    <source>
        <dbReference type="Proteomes" id="UP000060487"/>
    </source>
</evidence>
<keyword evidence="4" id="KW-0808">Transferase</keyword>
<keyword evidence="2" id="KW-1003">Cell membrane</keyword>
<feature type="transmembrane region" description="Helical" evidence="8">
    <location>
        <begin position="15"/>
        <end position="33"/>
    </location>
</feature>
<organism evidence="9 10">
    <name type="scientific">Candidatus Magnetominusculus xianensis</name>
    <dbReference type="NCBI Taxonomy" id="1748249"/>
    <lineage>
        <taxon>Bacteria</taxon>
        <taxon>Pseudomonadati</taxon>
        <taxon>Nitrospirota</taxon>
        <taxon>Nitrospiria</taxon>
        <taxon>Nitrospirales</taxon>
        <taxon>Nitrospiraceae</taxon>
        <taxon>Candidatus Magnetominusculus</taxon>
    </lineage>
</organism>
<evidence type="ECO:0000313" key="9">
    <source>
        <dbReference type="EMBL" id="KWT84053.1"/>
    </source>
</evidence>
<keyword evidence="7 8" id="KW-0472">Membrane</keyword>
<evidence type="ECO:0000256" key="2">
    <source>
        <dbReference type="ARBA" id="ARBA00022475"/>
    </source>
</evidence>
<dbReference type="InterPro" id="IPR050297">
    <property type="entry name" value="LipidA_mod_glycosyltrf_83"/>
</dbReference>
<evidence type="ECO:0000256" key="4">
    <source>
        <dbReference type="ARBA" id="ARBA00022679"/>
    </source>
</evidence>
<feature type="transmembrane region" description="Helical" evidence="8">
    <location>
        <begin position="378"/>
        <end position="395"/>
    </location>
</feature>
<evidence type="ECO:0000256" key="6">
    <source>
        <dbReference type="ARBA" id="ARBA00022989"/>
    </source>
</evidence>
<feature type="transmembrane region" description="Helical" evidence="8">
    <location>
        <begin position="310"/>
        <end position="328"/>
    </location>
</feature>
<evidence type="ECO:0000256" key="3">
    <source>
        <dbReference type="ARBA" id="ARBA00022676"/>
    </source>
</evidence>
<evidence type="ECO:0000256" key="5">
    <source>
        <dbReference type="ARBA" id="ARBA00022692"/>
    </source>
</evidence>
<comment type="caution">
    <text evidence="9">The sequence shown here is derived from an EMBL/GenBank/DDBJ whole genome shotgun (WGS) entry which is preliminary data.</text>
</comment>
<feature type="transmembrane region" description="Helical" evidence="8">
    <location>
        <begin position="340"/>
        <end position="366"/>
    </location>
</feature>
<dbReference type="RefSeq" id="WP_085052589.1">
    <property type="nucleotide sequence ID" value="NZ_LNQR01000070.1"/>
</dbReference>
<keyword evidence="5 8" id="KW-0812">Transmembrane</keyword>
<feature type="transmembrane region" description="Helical" evidence="8">
    <location>
        <begin position="675"/>
        <end position="694"/>
    </location>
</feature>
<feature type="transmembrane region" description="Helical" evidence="8">
    <location>
        <begin position="643"/>
        <end position="663"/>
    </location>
</feature>
<evidence type="ECO:0000256" key="7">
    <source>
        <dbReference type="ARBA" id="ARBA00023136"/>
    </source>
</evidence>
<evidence type="ECO:0000256" key="8">
    <source>
        <dbReference type="SAM" id="Phobius"/>
    </source>
</evidence>
<dbReference type="PANTHER" id="PTHR33908">
    <property type="entry name" value="MANNOSYLTRANSFERASE YKCB-RELATED"/>
    <property type="match status" value="1"/>
</dbReference>
<reference evidence="9 10" key="1">
    <citation type="submission" date="2015-11" db="EMBL/GenBank/DDBJ databases">
        <authorList>
            <person name="Lin W."/>
        </authorList>
    </citation>
    <scope>NUCLEOTIDE SEQUENCE [LARGE SCALE GENOMIC DNA]</scope>
    <source>
        <strain evidence="9 10">HCH-1</strain>
    </source>
</reference>
<dbReference type="PANTHER" id="PTHR33908:SF11">
    <property type="entry name" value="MEMBRANE PROTEIN"/>
    <property type="match status" value="1"/>
</dbReference>
<proteinExistence type="predicted"/>
<evidence type="ECO:0008006" key="11">
    <source>
        <dbReference type="Google" id="ProtNLM"/>
    </source>
</evidence>
<protein>
    <recommendedName>
        <fullName evidence="11">Glycosyltransferase RgtA/B/C/D-like domain-containing protein</fullName>
    </recommendedName>
</protein>
<gene>
    <name evidence="9" type="ORF">ASN18_1980</name>
</gene>
<feature type="transmembrane region" description="Helical" evidence="8">
    <location>
        <begin position="281"/>
        <end position="298"/>
    </location>
</feature>
<comment type="subcellular location">
    <subcellularLocation>
        <location evidence="1">Cell membrane</location>
        <topology evidence="1">Multi-pass membrane protein</topology>
    </subcellularLocation>
</comment>
<keyword evidence="3" id="KW-0328">Glycosyltransferase</keyword>
<feature type="transmembrane region" description="Helical" evidence="8">
    <location>
        <begin position="252"/>
        <end position="274"/>
    </location>
</feature>
<keyword evidence="10" id="KW-1185">Reference proteome</keyword>
<dbReference type="Proteomes" id="UP000060487">
    <property type="component" value="Unassembled WGS sequence"/>
</dbReference>
<feature type="transmembrane region" description="Helical" evidence="8">
    <location>
        <begin position="619"/>
        <end position="637"/>
    </location>
</feature>